<protein>
    <submittedName>
        <fullName evidence="2">Peptidoglycan-binding protein</fullName>
    </submittedName>
</protein>
<dbReference type="SUPFAM" id="SSF47090">
    <property type="entry name" value="PGBD-like"/>
    <property type="match status" value="2"/>
</dbReference>
<dbReference type="InterPro" id="IPR052905">
    <property type="entry name" value="LD-transpeptidase_YkuD-like"/>
</dbReference>
<evidence type="ECO:0000259" key="1">
    <source>
        <dbReference type="Pfam" id="PF01471"/>
    </source>
</evidence>
<feature type="domain" description="Peptidoglycan binding-like" evidence="1">
    <location>
        <begin position="63"/>
        <end position="119"/>
    </location>
</feature>
<dbReference type="AlphaFoldDB" id="A0A7C3VHC8"/>
<dbReference type="Pfam" id="PF01471">
    <property type="entry name" value="PG_binding_1"/>
    <property type="match status" value="2"/>
</dbReference>
<gene>
    <name evidence="2" type="ORF">ENR15_12590</name>
</gene>
<comment type="caution">
    <text evidence="2">The sequence shown here is derived from an EMBL/GenBank/DDBJ whole genome shotgun (WGS) entry which is preliminary data.</text>
</comment>
<dbReference type="Gene3D" id="1.10.101.10">
    <property type="entry name" value="PGBD-like superfamily/PGBD"/>
    <property type="match status" value="2"/>
</dbReference>
<name>A0A7C3VHC8_9CYAN</name>
<dbReference type="InterPro" id="IPR036366">
    <property type="entry name" value="PGBDSf"/>
</dbReference>
<proteinExistence type="predicted"/>
<dbReference type="EMBL" id="DSPX01000126">
    <property type="protein sequence ID" value="HGG01452.1"/>
    <property type="molecule type" value="Genomic_DNA"/>
</dbReference>
<dbReference type="PANTHER" id="PTHR41533">
    <property type="entry name" value="L,D-TRANSPEPTIDASE HI_1667-RELATED"/>
    <property type="match status" value="1"/>
</dbReference>
<sequence length="203" mass="22308">MESLAYIHLVEAYEQPIEQSPSPRVKLPKFTARGLFAFVSCALTASSLGVARPAFALLRPGESGETVAKLQYRLGELGYFQNSYTGYYGEATSDAVREFQRHNGLKDDGIVGEKTQAALDKIYPQPAPATTQPTVRFGDQGATVFRIQRQLSSLKYFDYKQMNGQFDEATEAAIKQFQADKELAVDGVVGEKTHMALANLTGL</sequence>
<reference evidence="2" key="1">
    <citation type="journal article" date="2020" name="mSystems">
        <title>Genome- and Community-Level Interaction Insights into Carbon Utilization and Element Cycling Functions of Hydrothermarchaeota in Hydrothermal Sediment.</title>
        <authorList>
            <person name="Zhou Z."/>
            <person name="Liu Y."/>
            <person name="Xu W."/>
            <person name="Pan J."/>
            <person name="Luo Z.H."/>
            <person name="Li M."/>
        </authorList>
    </citation>
    <scope>NUCLEOTIDE SEQUENCE [LARGE SCALE GENOMIC DNA]</scope>
    <source>
        <strain evidence="2">SpSt-374</strain>
    </source>
</reference>
<accession>A0A7C3VHC8</accession>
<evidence type="ECO:0000313" key="2">
    <source>
        <dbReference type="EMBL" id="HGG01452.1"/>
    </source>
</evidence>
<dbReference type="PANTHER" id="PTHR41533:SF2">
    <property type="entry name" value="BLR7131 PROTEIN"/>
    <property type="match status" value="1"/>
</dbReference>
<organism evidence="2">
    <name type="scientific">Planktothricoides sp. SpSt-374</name>
    <dbReference type="NCBI Taxonomy" id="2282167"/>
    <lineage>
        <taxon>Bacteria</taxon>
        <taxon>Bacillati</taxon>
        <taxon>Cyanobacteriota</taxon>
        <taxon>Cyanophyceae</taxon>
        <taxon>Oscillatoriophycideae</taxon>
        <taxon>Oscillatoriales</taxon>
        <taxon>Oscillatoriaceae</taxon>
        <taxon>Planktothricoides</taxon>
    </lineage>
</organism>
<dbReference type="InterPro" id="IPR036365">
    <property type="entry name" value="PGBD-like_sf"/>
</dbReference>
<feature type="domain" description="Peptidoglycan binding-like" evidence="1">
    <location>
        <begin position="141"/>
        <end position="197"/>
    </location>
</feature>
<dbReference type="InterPro" id="IPR002477">
    <property type="entry name" value="Peptidoglycan-bd-like"/>
</dbReference>